<organism evidence="19 20">
    <name type="scientific">Actinomyces urogenitalis</name>
    <dbReference type="NCBI Taxonomy" id="103621"/>
    <lineage>
        <taxon>Bacteria</taxon>
        <taxon>Bacillati</taxon>
        <taxon>Actinomycetota</taxon>
        <taxon>Actinomycetes</taxon>
        <taxon>Actinomycetales</taxon>
        <taxon>Actinomycetaceae</taxon>
        <taxon>Actinomyces</taxon>
    </lineage>
</organism>
<comment type="catalytic activity">
    <reaction evidence="16">
        <text>[GlcNAc-(1-&gt;4)-Mur2Ac(oyl-L-Ala-gamma-D-Glu-L-Lys-D-Ala-D-Ala)](n)-di-trans,octa-cis-undecaprenyl diphosphate + beta-D-GlcNAc-(1-&gt;4)-Mur2Ac(oyl-L-Ala-gamma-D-Glu-L-Lys-D-Ala-D-Ala)-di-trans,octa-cis-undecaprenyl diphosphate = [GlcNAc-(1-&gt;4)-Mur2Ac(oyl-L-Ala-gamma-D-Glu-L-Lys-D-Ala-D-Ala)](n+1)-di-trans,octa-cis-undecaprenyl diphosphate + di-trans,octa-cis-undecaprenyl diphosphate + H(+)</text>
        <dbReference type="Rhea" id="RHEA:23708"/>
        <dbReference type="Rhea" id="RHEA-COMP:9602"/>
        <dbReference type="Rhea" id="RHEA-COMP:9603"/>
        <dbReference type="ChEBI" id="CHEBI:15378"/>
        <dbReference type="ChEBI" id="CHEBI:58405"/>
        <dbReference type="ChEBI" id="CHEBI:60033"/>
        <dbReference type="ChEBI" id="CHEBI:78435"/>
        <dbReference type="EC" id="2.4.99.28"/>
    </reaction>
</comment>
<evidence type="ECO:0000256" key="16">
    <source>
        <dbReference type="ARBA" id="ARBA00049902"/>
    </source>
</evidence>
<evidence type="ECO:0000256" key="6">
    <source>
        <dbReference type="ARBA" id="ARBA00022960"/>
    </source>
</evidence>
<dbReference type="EC" id="2.4.99.28" evidence="15"/>
<dbReference type="PANTHER" id="PTHR30474">
    <property type="entry name" value="CELL CYCLE PROTEIN"/>
    <property type="match status" value="1"/>
</dbReference>
<proteinExistence type="inferred from homology"/>
<keyword evidence="6" id="KW-0133">Cell shape</keyword>
<comment type="caution">
    <text evidence="19">The sequence shown here is derived from an EMBL/GenBank/DDBJ whole genome shotgun (WGS) entry which is preliminary data.</text>
</comment>
<dbReference type="PROSITE" id="PS00428">
    <property type="entry name" value="FTSW_RODA_SPOVE"/>
    <property type="match status" value="1"/>
</dbReference>
<dbReference type="AlphaFoldDB" id="A0A2I1KTL6"/>
<evidence type="ECO:0000256" key="11">
    <source>
        <dbReference type="ARBA" id="ARBA00033270"/>
    </source>
</evidence>
<dbReference type="Proteomes" id="UP000234778">
    <property type="component" value="Unassembled WGS sequence"/>
</dbReference>
<dbReference type="GO" id="GO:0009252">
    <property type="term" value="P:peptidoglycan biosynthetic process"/>
    <property type="evidence" value="ECO:0007669"/>
    <property type="project" value="UniProtKB-KW"/>
</dbReference>
<gene>
    <name evidence="19" type="ORF">CYJ26_04475</name>
</gene>
<comment type="pathway">
    <text evidence="2">Cell wall biogenesis; peptidoglycan biosynthesis.</text>
</comment>
<evidence type="ECO:0000256" key="18">
    <source>
        <dbReference type="SAM" id="Phobius"/>
    </source>
</evidence>
<feature type="transmembrane region" description="Helical" evidence="18">
    <location>
        <begin position="101"/>
        <end position="121"/>
    </location>
</feature>
<evidence type="ECO:0000256" key="12">
    <source>
        <dbReference type="ARBA" id="ARBA00038053"/>
    </source>
</evidence>
<evidence type="ECO:0000256" key="13">
    <source>
        <dbReference type="ARBA" id="ARBA00041185"/>
    </source>
</evidence>
<evidence type="ECO:0000256" key="5">
    <source>
        <dbReference type="ARBA" id="ARBA00022692"/>
    </source>
</evidence>
<accession>A0A2I1KTL6</accession>
<dbReference type="RefSeq" id="WP_006548765.1">
    <property type="nucleotide sequence ID" value="NZ_CP136961.1"/>
</dbReference>
<dbReference type="GO" id="GO:0005886">
    <property type="term" value="C:plasma membrane"/>
    <property type="evidence" value="ECO:0007669"/>
    <property type="project" value="TreeGrafter"/>
</dbReference>
<keyword evidence="8 18" id="KW-1133">Transmembrane helix</keyword>
<dbReference type="InterPro" id="IPR001182">
    <property type="entry name" value="FtsW/RodA"/>
</dbReference>
<evidence type="ECO:0000256" key="3">
    <source>
        <dbReference type="ARBA" id="ARBA00022676"/>
    </source>
</evidence>
<feature type="transmembrane region" description="Helical" evidence="18">
    <location>
        <begin position="69"/>
        <end position="89"/>
    </location>
</feature>
<evidence type="ECO:0000256" key="8">
    <source>
        <dbReference type="ARBA" id="ARBA00022989"/>
    </source>
</evidence>
<evidence type="ECO:0000256" key="10">
    <source>
        <dbReference type="ARBA" id="ARBA00032370"/>
    </source>
</evidence>
<evidence type="ECO:0000256" key="4">
    <source>
        <dbReference type="ARBA" id="ARBA00022679"/>
    </source>
</evidence>
<dbReference type="InterPro" id="IPR018365">
    <property type="entry name" value="Cell_cycle_FtsW-rel_CS"/>
</dbReference>
<keyword evidence="4" id="KW-0808">Transferase</keyword>
<dbReference type="GO" id="GO:0008955">
    <property type="term" value="F:peptidoglycan glycosyltransferase activity"/>
    <property type="evidence" value="ECO:0007669"/>
    <property type="project" value="UniProtKB-EC"/>
</dbReference>
<feature type="transmembrane region" description="Helical" evidence="18">
    <location>
        <begin position="367"/>
        <end position="389"/>
    </location>
</feature>
<keyword evidence="5 18" id="KW-0812">Transmembrane</keyword>
<evidence type="ECO:0000256" key="9">
    <source>
        <dbReference type="ARBA" id="ARBA00023136"/>
    </source>
</evidence>
<comment type="similarity">
    <text evidence="12">Belongs to the SEDS family. FtsW subfamily.</text>
</comment>
<feature type="transmembrane region" description="Helical" evidence="18">
    <location>
        <begin position="331"/>
        <end position="361"/>
    </location>
</feature>
<comment type="subcellular location">
    <subcellularLocation>
        <location evidence="1">Membrane</location>
        <topology evidence="1">Multi-pass membrane protein</topology>
    </subcellularLocation>
</comment>
<protein>
    <recommendedName>
        <fullName evidence="13">Probable peptidoglycan glycosyltransferase FtsW</fullName>
        <ecNumber evidence="15">2.4.99.28</ecNumber>
    </recommendedName>
    <alternativeName>
        <fullName evidence="14">Cell division protein FtsW</fullName>
    </alternativeName>
    <alternativeName>
        <fullName evidence="11">Cell wall polymerase</fullName>
    </alternativeName>
    <alternativeName>
        <fullName evidence="10">Peptidoglycan polymerase</fullName>
    </alternativeName>
</protein>
<evidence type="ECO:0000256" key="14">
    <source>
        <dbReference type="ARBA" id="ARBA00041418"/>
    </source>
</evidence>
<dbReference type="PANTHER" id="PTHR30474:SF2">
    <property type="entry name" value="PEPTIDOGLYCAN GLYCOSYLTRANSFERASE FTSW-RELATED"/>
    <property type="match status" value="1"/>
</dbReference>
<feature type="transmembrane region" description="Helical" evidence="18">
    <location>
        <begin position="36"/>
        <end position="57"/>
    </location>
</feature>
<keyword evidence="7" id="KW-0573">Peptidoglycan synthesis</keyword>
<sequence>MSQEQPAPRPQRSRPWWRVLTGPDGPVPGERASLTYYTLLIASLFLLVLGLIMVFSVQSVTVAAQGGNAYAAFARYLVIALVGLAAMFAASRASVPLLKRLTLPVLGASMALQCLVFVPGASRCAGGNCNWVAVPLIGTAQPSEFIKLGLALYTGWVVVRHGGRFGSVRSTLLMLAPAAVAIMLVMGGGDLGTVVIMVMLMAGALWMAGLGRGWFLVLGGVGLVGFAGGTMLSANRRARIMAWLNPEGSDPLDVGYQPLHGRYAMGTGGWGGVGPGSSRQKWGYLTQADSDYVFAVLGEELGLVGTVVVIVLFAVVGWCCARIIRRSNDLYVSVVTGGIMAWIVGQALVNMSVVVGLLPVLGVPLPLISAGGSSLIFVLLAIGVLLSFARQEPGAPEAFAARVGAMRRSLSVVTSRRRNRA</sequence>
<evidence type="ECO:0000256" key="15">
    <source>
        <dbReference type="ARBA" id="ARBA00044770"/>
    </source>
</evidence>
<comment type="function">
    <text evidence="17">Peptidoglycan polymerase that is essential for cell division.</text>
</comment>
<keyword evidence="3" id="KW-0328">Glycosyltransferase</keyword>
<evidence type="ECO:0000256" key="7">
    <source>
        <dbReference type="ARBA" id="ARBA00022984"/>
    </source>
</evidence>
<name>A0A2I1KTL6_9ACTO</name>
<reference evidence="19 20" key="1">
    <citation type="submission" date="2017-12" db="EMBL/GenBank/DDBJ databases">
        <title>Phylogenetic diversity of female urinary microbiome.</title>
        <authorList>
            <person name="Thomas-White K."/>
            <person name="Wolfe A.J."/>
        </authorList>
    </citation>
    <scope>NUCLEOTIDE SEQUENCE [LARGE SCALE GENOMIC DNA]</scope>
    <source>
        <strain evidence="19 20">UMB0319</strain>
    </source>
</reference>
<evidence type="ECO:0000256" key="17">
    <source>
        <dbReference type="ARBA" id="ARBA00049966"/>
    </source>
</evidence>
<dbReference type="GO" id="GO:0015648">
    <property type="term" value="F:lipid-linked peptidoglycan transporter activity"/>
    <property type="evidence" value="ECO:0007669"/>
    <property type="project" value="TreeGrafter"/>
</dbReference>
<evidence type="ECO:0000313" key="19">
    <source>
        <dbReference type="EMBL" id="PKY98969.1"/>
    </source>
</evidence>
<evidence type="ECO:0000313" key="20">
    <source>
        <dbReference type="Proteomes" id="UP000234778"/>
    </source>
</evidence>
<feature type="transmembrane region" description="Helical" evidence="18">
    <location>
        <begin position="174"/>
        <end position="202"/>
    </location>
</feature>
<dbReference type="GeneID" id="81708189"/>
<feature type="transmembrane region" description="Helical" evidence="18">
    <location>
        <begin position="214"/>
        <end position="234"/>
    </location>
</feature>
<dbReference type="GO" id="GO:0008360">
    <property type="term" value="P:regulation of cell shape"/>
    <property type="evidence" value="ECO:0007669"/>
    <property type="project" value="UniProtKB-KW"/>
</dbReference>
<evidence type="ECO:0000256" key="1">
    <source>
        <dbReference type="ARBA" id="ARBA00004141"/>
    </source>
</evidence>
<dbReference type="Pfam" id="PF01098">
    <property type="entry name" value="FTSW_RODA_SPOVE"/>
    <property type="match status" value="1"/>
</dbReference>
<dbReference type="GO" id="GO:0051301">
    <property type="term" value="P:cell division"/>
    <property type="evidence" value="ECO:0007669"/>
    <property type="project" value="InterPro"/>
</dbReference>
<keyword evidence="9 18" id="KW-0472">Membrane</keyword>
<dbReference type="EMBL" id="PKHA01000003">
    <property type="protein sequence ID" value="PKY98969.1"/>
    <property type="molecule type" value="Genomic_DNA"/>
</dbReference>
<evidence type="ECO:0000256" key="2">
    <source>
        <dbReference type="ARBA" id="ARBA00004752"/>
    </source>
</evidence>
<dbReference type="GO" id="GO:0032153">
    <property type="term" value="C:cell division site"/>
    <property type="evidence" value="ECO:0007669"/>
    <property type="project" value="TreeGrafter"/>
</dbReference>
<feature type="transmembrane region" description="Helical" evidence="18">
    <location>
        <begin position="301"/>
        <end position="324"/>
    </location>
</feature>